<dbReference type="OrthoDB" id="786951at2759"/>
<keyword evidence="4" id="KW-1185">Reference proteome</keyword>
<dbReference type="SMART" id="SM00358">
    <property type="entry name" value="DSRM"/>
    <property type="match status" value="1"/>
</dbReference>
<sequence>MEDQKTKRISQNPSRSIISLKDIPPLDPSSIPTNSSPRPRTMTEPVNVAKQRFEEKSELKLKMLNGVEEDNVKSLSFSNIQIDPNSTRTVNIKQEKKLVPKPQEEEEEDTKQKPKAETKKGSAKLVLHEICSSMRWKPPVYECCRVDGPCHMRLFTYKTVVEIRDSSGTTVLECFGDPKRKKKAAAEHAAEAALWYLEHARRSQTKLHQ</sequence>
<feature type="region of interest" description="Disordered" evidence="1">
    <location>
        <begin position="1"/>
        <end position="45"/>
    </location>
</feature>
<organism evidence="3 4">
    <name type="scientific">Eutrema salsugineum</name>
    <name type="common">Saltwater cress</name>
    <name type="synonym">Sisymbrium salsugineum</name>
    <dbReference type="NCBI Taxonomy" id="72664"/>
    <lineage>
        <taxon>Eukaryota</taxon>
        <taxon>Viridiplantae</taxon>
        <taxon>Streptophyta</taxon>
        <taxon>Embryophyta</taxon>
        <taxon>Tracheophyta</taxon>
        <taxon>Spermatophyta</taxon>
        <taxon>Magnoliopsida</taxon>
        <taxon>eudicotyledons</taxon>
        <taxon>Gunneridae</taxon>
        <taxon>Pentapetalae</taxon>
        <taxon>rosids</taxon>
        <taxon>malvids</taxon>
        <taxon>Brassicales</taxon>
        <taxon>Brassicaceae</taxon>
        <taxon>Eutremeae</taxon>
        <taxon>Eutrema</taxon>
    </lineage>
</organism>
<accession>V4JPL7</accession>
<feature type="region of interest" description="Disordered" evidence="1">
    <location>
        <begin position="88"/>
        <end position="121"/>
    </location>
</feature>
<feature type="compositionally biased region" description="Basic and acidic residues" evidence="1">
    <location>
        <begin position="110"/>
        <end position="120"/>
    </location>
</feature>
<dbReference type="Gene3D" id="3.30.160.20">
    <property type="match status" value="1"/>
</dbReference>
<dbReference type="Proteomes" id="UP000030689">
    <property type="component" value="Unassembled WGS sequence"/>
</dbReference>
<dbReference type="OMA" id="YECCKVD"/>
<evidence type="ECO:0000313" key="3">
    <source>
        <dbReference type="EMBL" id="ESQ27105.1"/>
    </source>
</evidence>
<dbReference type="InterPro" id="IPR014720">
    <property type="entry name" value="dsRBD_dom"/>
</dbReference>
<protein>
    <recommendedName>
        <fullName evidence="2">DRBM domain-containing protein</fullName>
    </recommendedName>
</protein>
<evidence type="ECO:0000256" key="1">
    <source>
        <dbReference type="SAM" id="MobiDB-lite"/>
    </source>
</evidence>
<dbReference type="AlphaFoldDB" id="V4JPL7"/>
<dbReference type="Gramene" id="ESQ27105">
    <property type="protein sequence ID" value="ESQ27105"/>
    <property type="gene ID" value="EUTSA_v10019137mg"/>
</dbReference>
<dbReference type="STRING" id="72664.V4JPL7"/>
<reference evidence="3 4" key="1">
    <citation type="journal article" date="2013" name="Front. Plant Sci.">
        <title>The Reference Genome of the Halophytic Plant Eutrema salsugineum.</title>
        <authorList>
            <person name="Yang R."/>
            <person name="Jarvis D.E."/>
            <person name="Chen H."/>
            <person name="Beilstein M.A."/>
            <person name="Grimwood J."/>
            <person name="Jenkins J."/>
            <person name="Shu S."/>
            <person name="Prochnik S."/>
            <person name="Xin M."/>
            <person name="Ma C."/>
            <person name="Schmutz J."/>
            <person name="Wing R.A."/>
            <person name="Mitchell-Olds T."/>
            <person name="Schumaker K.S."/>
            <person name="Wang X."/>
        </authorList>
    </citation>
    <scope>NUCLEOTIDE SEQUENCE [LARGE SCALE GENOMIC DNA]</scope>
</reference>
<name>V4JPL7_EUTSA</name>
<evidence type="ECO:0000313" key="4">
    <source>
        <dbReference type="Proteomes" id="UP000030689"/>
    </source>
</evidence>
<feature type="domain" description="DRBM" evidence="2">
    <location>
        <begin position="123"/>
        <end position="198"/>
    </location>
</feature>
<gene>
    <name evidence="3" type="ORF">EUTSA_v10019137mg</name>
</gene>
<dbReference type="Pfam" id="PF14709">
    <property type="entry name" value="DND1_DSRM"/>
    <property type="match status" value="1"/>
</dbReference>
<proteinExistence type="predicted"/>
<dbReference type="eggNOG" id="ENOG502S4Z9">
    <property type="taxonomic scope" value="Eukaryota"/>
</dbReference>
<dbReference type="KEGG" id="eus:EUTSA_v10019137mg"/>
<evidence type="ECO:0000259" key="2">
    <source>
        <dbReference type="SMART" id="SM00358"/>
    </source>
</evidence>
<dbReference type="SUPFAM" id="SSF54768">
    <property type="entry name" value="dsRNA-binding domain-like"/>
    <property type="match status" value="1"/>
</dbReference>
<dbReference type="EMBL" id="KI517953">
    <property type="protein sequence ID" value="ESQ27105.1"/>
    <property type="molecule type" value="Genomic_DNA"/>
</dbReference>